<feature type="domain" description="Pterin-binding" evidence="2">
    <location>
        <begin position="64"/>
        <end position="136"/>
    </location>
</feature>
<evidence type="ECO:0000256" key="1">
    <source>
        <dbReference type="SAM" id="MobiDB-lite"/>
    </source>
</evidence>
<organism evidence="3">
    <name type="scientific">marine sediment metagenome</name>
    <dbReference type="NCBI Taxonomy" id="412755"/>
    <lineage>
        <taxon>unclassified sequences</taxon>
        <taxon>metagenomes</taxon>
        <taxon>ecological metagenomes</taxon>
    </lineage>
</organism>
<reference evidence="3" key="1">
    <citation type="journal article" date="2015" name="Nature">
        <title>Complex archaea that bridge the gap between prokaryotes and eukaryotes.</title>
        <authorList>
            <person name="Spang A."/>
            <person name="Saw J.H."/>
            <person name="Jorgensen S.L."/>
            <person name="Zaremba-Niedzwiedzka K."/>
            <person name="Martijn J."/>
            <person name="Lind A.E."/>
            <person name="van Eijk R."/>
            <person name="Schleper C."/>
            <person name="Guy L."/>
            <person name="Ettema T.J."/>
        </authorList>
    </citation>
    <scope>NUCLEOTIDE SEQUENCE</scope>
</reference>
<sequence>ERPVYVRDPNTAAPSVEKEGKKGESEVRTGGVHIILEADIPVPVTPRVSDPIEKPEKPEKAPDPKTVPIPKEIDVDGVRFSSDESLTSLDAKVGKGKKVSVQEGPDVVEVGLDSTRTPISEKQFVSDFLSKIKGSG</sequence>
<feature type="non-terminal residue" evidence="3">
    <location>
        <position position="1"/>
    </location>
</feature>
<evidence type="ECO:0000313" key="3">
    <source>
        <dbReference type="EMBL" id="KKM24339.1"/>
    </source>
</evidence>
<feature type="compositionally biased region" description="Basic and acidic residues" evidence="1">
    <location>
        <begin position="16"/>
        <end position="27"/>
    </location>
</feature>
<evidence type="ECO:0000259" key="2">
    <source>
        <dbReference type="PROSITE" id="PS50972"/>
    </source>
</evidence>
<name>A0A0F9IWB3_9ZZZZ</name>
<feature type="compositionally biased region" description="Basic and acidic residues" evidence="1">
    <location>
        <begin position="50"/>
        <end position="63"/>
    </location>
</feature>
<gene>
    <name evidence="3" type="ORF">LCGC14_1606130</name>
</gene>
<feature type="region of interest" description="Disordered" evidence="1">
    <location>
        <begin position="44"/>
        <end position="72"/>
    </location>
</feature>
<dbReference type="AlphaFoldDB" id="A0A0F9IWB3"/>
<feature type="region of interest" description="Disordered" evidence="1">
    <location>
        <begin position="1"/>
        <end position="28"/>
    </location>
</feature>
<comment type="caution">
    <text evidence="3">The sequence shown here is derived from an EMBL/GenBank/DDBJ whole genome shotgun (WGS) entry which is preliminary data.</text>
</comment>
<protein>
    <recommendedName>
        <fullName evidence="2">Pterin-binding domain-containing protein</fullName>
    </recommendedName>
</protein>
<accession>A0A0F9IWB3</accession>
<dbReference type="GO" id="GO:0042558">
    <property type="term" value="P:pteridine-containing compound metabolic process"/>
    <property type="evidence" value="ECO:0007669"/>
    <property type="project" value="InterPro"/>
</dbReference>
<dbReference type="PROSITE" id="PS50972">
    <property type="entry name" value="PTERIN_BINDING"/>
    <property type="match status" value="1"/>
</dbReference>
<dbReference type="EMBL" id="LAZR01012946">
    <property type="protein sequence ID" value="KKM24339.1"/>
    <property type="molecule type" value="Genomic_DNA"/>
</dbReference>
<dbReference type="InterPro" id="IPR000489">
    <property type="entry name" value="Pterin-binding_dom"/>
</dbReference>
<proteinExistence type="predicted"/>